<keyword evidence="1" id="KW-0812">Transmembrane</keyword>
<gene>
    <name evidence="2" type="ORF">ACHAWO_002355</name>
</gene>
<dbReference type="AlphaFoldDB" id="A0ABD3Q3B9"/>
<dbReference type="EMBL" id="JALLPJ020000421">
    <property type="protein sequence ID" value="KAL3792750.1"/>
    <property type="molecule type" value="Genomic_DNA"/>
</dbReference>
<sequence length="219" mass="24363">MLLFVRISQTNDATGRFSLVSSVSKFPLIESTLSLVIFLITSGTLVNLFSLKNRISNDGASASIAEGRSVRELLFRSSFFTDLNLDHTSISSGRFMCSHFDMFNSSASSSFHTGYVARLHLSKVLKSDPFRARYVAFFLNVNTTKPASAAKLMIIAFVHSAAGLALILRRTKKRILRRTCMIVMALELRLGLIKTSDDSGKRKEGRGAARPFYLSYQLF</sequence>
<protein>
    <submittedName>
        <fullName evidence="2">Uncharacterized protein</fullName>
    </submittedName>
</protein>
<evidence type="ECO:0000313" key="2">
    <source>
        <dbReference type="EMBL" id="KAL3792750.1"/>
    </source>
</evidence>
<accession>A0ABD3Q3B9</accession>
<comment type="caution">
    <text evidence="2">The sequence shown here is derived from an EMBL/GenBank/DDBJ whole genome shotgun (WGS) entry which is preliminary data.</text>
</comment>
<keyword evidence="1" id="KW-1133">Transmembrane helix</keyword>
<proteinExistence type="predicted"/>
<feature type="transmembrane region" description="Helical" evidence="1">
    <location>
        <begin position="149"/>
        <end position="168"/>
    </location>
</feature>
<evidence type="ECO:0000256" key="1">
    <source>
        <dbReference type="SAM" id="Phobius"/>
    </source>
</evidence>
<keyword evidence="3" id="KW-1185">Reference proteome</keyword>
<dbReference type="Proteomes" id="UP001530400">
    <property type="component" value="Unassembled WGS sequence"/>
</dbReference>
<reference evidence="2 3" key="1">
    <citation type="submission" date="2024-10" db="EMBL/GenBank/DDBJ databases">
        <title>Updated reference genomes for cyclostephanoid diatoms.</title>
        <authorList>
            <person name="Roberts W.R."/>
            <person name="Alverson A.J."/>
        </authorList>
    </citation>
    <scope>NUCLEOTIDE SEQUENCE [LARGE SCALE GENOMIC DNA]</scope>
    <source>
        <strain evidence="2 3">AJA010-31</strain>
    </source>
</reference>
<name>A0ABD3Q3B9_9STRA</name>
<organism evidence="2 3">
    <name type="scientific">Cyclotella atomus</name>
    <dbReference type="NCBI Taxonomy" id="382360"/>
    <lineage>
        <taxon>Eukaryota</taxon>
        <taxon>Sar</taxon>
        <taxon>Stramenopiles</taxon>
        <taxon>Ochrophyta</taxon>
        <taxon>Bacillariophyta</taxon>
        <taxon>Coscinodiscophyceae</taxon>
        <taxon>Thalassiosirophycidae</taxon>
        <taxon>Stephanodiscales</taxon>
        <taxon>Stephanodiscaceae</taxon>
        <taxon>Cyclotella</taxon>
    </lineage>
</organism>
<keyword evidence="1" id="KW-0472">Membrane</keyword>
<evidence type="ECO:0000313" key="3">
    <source>
        <dbReference type="Proteomes" id="UP001530400"/>
    </source>
</evidence>